<dbReference type="PROSITE" id="PS50994">
    <property type="entry name" value="INTEGRASE"/>
    <property type="match status" value="1"/>
</dbReference>
<comment type="caution">
    <text evidence="2">The sequence shown here is derived from an EMBL/GenBank/DDBJ whole genome shotgun (WGS) entry which is preliminary data.</text>
</comment>
<sequence>MYTKIHHQKDQGLKPTQVARFLDVNVKTVRKYWQMTPVEFTNRQKQANQRQCKHDDYEDIIIHWLSEYPELSTAQIQDRLKQHYPDYREKERTLRRYVKKLRHRHNIPKPRYKERQYQAVMDPPMGQQLQVDFGMAWGQTTEGKRIRLYGFGAILSNSRYKYLEWRSTPFTTESLCETFDRCWEFLGGVPQEVVMDQDKLMVVSENDGDVVLTERFETYRQAIGFRIYLCRKSDPESKGRIEAFIKYGKYNFISHRVFRDIDHVNEECLLWLERTANANPHGTTKKVSAEVFALEREYLRPVPLHKKSNAIVTRIVRKDNTIMVDSSRYSVPLGTYKSGG</sequence>
<dbReference type="PANTHER" id="PTHR35004:SF7">
    <property type="entry name" value="INTEGRASE PROTEIN"/>
    <property type="match status" value="1"/>
</dbReference>
<organism evidence="2 3">
    <name type="scientific">Heliobacterium chlorum</name>
    <dbReference type="NCBI Taxonomy" id="2698"/>
    <lineage>
        <taxon>Bacteria</taxon>
        <taxon>Bacillati</taxon>
        <taxon>Bacillota</taxon>
        <taxon>Clostridia</taxon>
        <taxon>Eubacteriales</taxon>
        <taxon>Heliobacteriaceae</taxon>
        <taxon>Heliobacterium</taxon>
    </lineage>
</organism>
<dbReference type="Gene3D" id="3.30.420.10">
    <property type="entry name" value="Ribonuclease H-like superfamily/Ribonuclease H"/>
    <property type="match status" value="1"/>
</dbReference>
<feature type="domain" description="Integrase catalytic" evidence="1">
    <location>
        <begin position="120"/>
        <end position="296"/>
    </location>
</feature>
<feature type="non-terminal residue" evidence="2">
    <location>
        <position position="340"/>
    </location>
</feature>
<keyword evidence="3" id="KW-1185">Reference proteome</keyword>
<dbReference type="NCBIfam" id="NF033546">
    <property type="entry name" value="transpos_IS21"/>
    <property type="match status" value="1"/>
</dbReference>
<evidence type="ECO:0000313" key="2">
    <source>
        <dbReference type="EMBL" id="MBC9786760.1"/>
    </source>
</evidence>
<dbReference type="InterPro" id="IPR001584">
    <property type="entry name" value="Integrase_cat-core"/>
</dbReference>
<dbReference type="PANTHER" id="PTHR35004">
    <property type="entry name" value="TRANSPOSASE RV3428C-RELATED"/>
    <property type="match status" value="1"/>
</dbReference>
<name>A0ABR7T9F9_HELCL</name>
<dbReference type="SUPFAM" id="SSF53098">
    <property type="entry name" value="Ribonuclease H-like"/>
    <property type="match status" value="1"/>
</dbReference>
<evidence type="ECO:0000313" key="3">
    <source>
        <dbReference type="Proteomes" id="UP000617402"/>
    </source>
</evidence>
<protein>
    <submittedName>
        <fullName evidence="2">IS21 family transposase</fullName>
    </submittedName>
</protein>
<reference evidence="2 3" key="1">
    <citation type="submission" date="2020-07" db="EMBL/GenBank/DDBJ databases">
        <title>Draft whole-genome sequence of Heliobacterium chlorum DSM 3682, type strain.</title>
        <authorList>
            <person name="Kyndt J.A."/>
            <person name="Meyer T.E."/>
            <person name="Imhoff J.F."/>
        </authorList>
    </citation>
    <scope>NUCLEOTIDE SEQUENCE [LARGE SCALE GENOMIC DNA]</scope>
    <source>
        <strain evidence="2 3">DSM 3682</strain>
    </source>
</reference>
<dbReference type="InterPro" id="IPR036397">
    <property type="entry name" value="RNaseH_sf"/>
</dbReference>
<proteinExistence type="predicted"/>
<gene>
    <name evidence="2" type="ORF">H1S01_20345</name>
</gene>
<evidence type="ECO:0000259" key="1">
    <source>
        <dbReference type="PROSITE" id="PS50994"/>
    </source>
</evidence>
<dbReference type="Proteomes" id="UP000617402">
    <property type="component" value="Unassembled WGS sequence"/>
</dbReference>
<accession>A0ABR7T9F9</accession>
<dbReference type="RefSeq" id="WP_188042172.1">
    <property type="nucleotide sequence ID" value="NZ_JACVHF010000110.1"/>
</dbReference>
<dbReference type="InterPro" id="IPR012337">
    <property type="entry name" value="RNaseH-like_sf"/>
</dbReference>
<dbReference type="EMBL" id="JACVHF010000110">
    <property type="protein sequence ID" value="MBC9786760.1"/>
    <property type="molecule type" value="Genomic_DNA"/>
</dbReference>